<keyword evidence="4" id="KW-1185">Reference proteome</keyword>
<evidence type="ECO:0000313" key="3">
    <source>
        <dbReference type="EMBL" id="GHE98854.1"/>
    </source>
</evidence>
<sequence>MREILGRRRRLLSWRIGRKSEQSPPLIGAALTFATAWRWPVLPGVGIDGPSRQSLGTGAVFGGHADADGLDGSPAGARGSEGVGDKGMKDSKGKKGAKGGRGGKRRSRAARRREAKRPASTVVTWYFPGSTTEGDAAGPAGRDASGATDPGTAGAAVPGMPGAAAPGSGVSGTAGPVGVSGASGAPQGDGLAGARPKGPGLRGGPARCACPDPECVVPGAHPLDPGLLAATTDERMVRWWWTNRPGAPILLATGGRAPCAVSLPAAAGARALAALDLAGVRLGPVVATPARCFVLVAPYSMERLGELLYAKDRVPGSLRFHGEGGYIPLPPSETGQGQARWERAPLPGSAVRRPGKGGATAPAPDSAAPWVPDVETVVDAVVDALTHTGVSAPEF</sequence>
<name>A0A919AD50_9ACTN</name>
<feature type="domain" description="DNA primase/polymerase bifunctional N-terminal" evidence="2">
    <location>
        <begin position="188"/>
        <end position="367"/>
    </location>
</feature>
<feature type="compositionally biased region" description="Basic and acidic residues" evidence="1">
    <location>
        <begin position="83"/>
        <end position="93"/>
    </location>
</feature>
<dbReference type="InterPro" id="IPR015330">
    <property type="entry name" value="DNA_primase/pol_bifunc_N"/>
</dbReference>
<dbReference type="Pfam" id="PF09250">
    <property type="entry name" value="Prim-Pol"/>
    <property type="match status" value="1"/>
</dbReference>
<dbReference type="Proteomes" id="UP000608024">
    <property type="component" value="Unassembled WGS sequence"/>
</dbReference>
<comment type="caution">
    <text evidence="3">The sequence shown here is derived from an EMBL/GenBank/DDBJ whole genome shotgun (WGS) entry which is preliminary data.</text>
</comment>
<feature type="region of interest" description="Disordered" evidence="1">
    <location>
        <begin position="65"/>
        <end position="205"/>
    </location>
</feature>
<dbReference type="EMBL" id="BNBT01000243">
    <property type="protein sequence ID" value="GHE98854.1"/>
    <property type="molecule type" value="Genomic_DNA"/>
</dbReference>
<accession>A0A919AD50</accession>
<gene>
    <name evidence="3" type="ORF">GCM10018785_73420</name>
</gene>
<dbReference type="AlphaFoldDB" id="A0A919AD50"/>
<reference evidence="3" key="2">
    <citation type="submission" date="2020-09" db="EMBL/GenBank/DDBJ databases">
        <authorList>
            <person name="Sun Q."/>
            <person name="Ohkuma M."/>
        </authorList>
    </citation>
    <scope>NUCLEOTIDE SEQUENCE</scope>
    <source>
        <strain evidence="3">JCM 4784</strain>
    </source>
</reference>
<evidence type="ECO:0000313" key="4">
    <source>
        <dbReference type="Proteomes" id="UP000608024"/>
    </source>
</evidence>
<evidence type="ECO:0000259" key="2">
    <source>
        <dbReference type="SMART" id="SM00943"/>
    </source>
</evidence>
<feature type="compositionally biased region" description="Basic residues" evidence="1">
    <location>
        <begin position="94"/>
        <end position="115"/>
    </location>
</feature>
<organism evidence="3 4">
    <name type="scientific">Streptomyces longispororuber</name>
    <dbReference type="NCBI Taxonomy" id="68230"/>
    <lineage>
        <taxon>Bacteria</taxon>
        <taxon>Bacillati</taxon>
        <taxon>Actinomycetota</taxon>
        <taxon>Actinomycetes</taxon>
        <taxon>Kitasatosporales</taxon>
        <taxon>Streptomycetaceae</taxon>
        <taxon>Streptomyces</taxon>
    </lineage>
</organism>
<evidence type="ECO:0000256" key="1">
    <source>
        <dbReference type="SAM" id="MobiDB-lite"/>
    </source>
</evidence>
<protein>
    <recommendedName>
        <fullName evidence="2">DNA primase/polymerase bifunctional N-terminal domain-containing protein</fullName>
    </recommendedName>
</protein>
<feature type="compositionally biased region" description="Low complexity" evidence="1">
    <location>
        <begin position="150"/>
        <end position="186"/>
    </location>
</feature>
<proteinExistence type="predicted"/>
<reference evidence="3" key="1">
    <citation type="journal article" date="2014" name="Int. J. Syst. Evol. Microbiol.">
        <title>Complete genome sequence of Corynebacterium casei LMG S-19264T (=DSM 44701T), isolated from a smear-ripened cheese.</title>
        <authorList>
            <consortium name="US DOE Joint Genome Institute (JGI-PGF)"/>
            <person name="Walter F."/>
            <person name="Albersmeier A."/>
            <person name="Kalinowski J."/>
            <person name="Ruckert C."/>
        </authorList>
    </citation>
    <scope>NUCLEOTIDE SEQUENCE</scope>
    <source>
        <strain evidence="3">JCM 4784</strain>
    </source>
</reference>
<feature type="region of interest" description="Disordered" evidence="1">
    <location>
        <begin position="347"/>
        <end position="368"/>
    </location>
</feature>
<dbReference type="SMART" id="SM00943">
    <property type="entry name" value="Prim-Pol"/>
    <property type="match status" value="1"/>
</dbReference>